<comment type="caution">
    <text evidence="1">The sequence shown here is derived from an EMBL/GenBank/DDBJ whole genome shotgun (WGS) entry which is preliminary data.</text>
</comment>
<evidence type="ECO:0000313" key="1">
    <source>
        <dbReference type="EMBL" id="GAG96140.1"/>
    </source>
</evidence>
<accession>X1BMC5</accession>
<dbReference type="AlphaFoldDB" id="X1BMC5"/>
<gene>
    <name evidence="1" type="ORF">S01H4_45057</name>
</gene>
<organism evidence="1">
    <name type="scientific">marine sediment metagenome</name>
    <dbReference type="NCBI Taxonomy" id="412755"/>
    <lineage>
        <taxon>unclassified sequences</taxon>
        <taxon>metagenomes</taxon>
        <taxon>ecological metagenomes</taxon>
    </lineage>
</organism>
<name>X1BMC5_9ZZZZ</name>
<sequence>MSDVIKNTYFPRDVIFNILSFFEVTIHNGNNLFFNNKISIGLFNFNNNNKVVWLSTQEKATRDIFKDITEIEFICIQFKLKLLNLYGKWGSKQFKGVYWLYRTIKLVISRGFTELTNSVFKEDMNFLENFTKSNRNLFFEYVIWIPENFEINECIEKDLLKRGFKKKIGGIFSVFTKKIKT</sequence>
<dbReference type="EMBL" id="BART01025053">
    <property type="protein sequence ID" value="GAG96140.1"/>
    <property type="molecule type" value="Genomic_DNA"/>
</dbReference>
<reference evidence="1" key="1">
    <citation type="journal article" date="2014" name="Front. Microbiol.">
        <title>High frequency of phylogenetically diverse reductive dehalogenase-homologous genes in deep subseafloor sedimentary metagenomes.</title>
        <authorList>
            <person name="Kawai M."/>
            <person name="Futagami T."/>
            <person name="Toyoda A."/>
            <person name="Takaki Y."/>
            <person name="Nishi S."/>
            <person name="Hori S."/>
            <person name="Arai W."/>
            <person name="Tsubouchi T."/>
            <person name="Morono Y."/>
            <person name="Uchiyama I."/>
            <person name="Ito T."/>
            <person name="Fujiyama A."/>
            <person name="Inagaki F."/>
            <person name="Takami H."/>
        </authorList>
    </citation>
    <scope>NUCLEOTIDE SEQUENCE</scope>
    <source>
        <strain evidence="1">Expedition CK06-06</strain>
    </source>
</reference>
<protein>
    <submittedName>
        <fullName evidence="1">Uncharacterized protein</fullName>
    </submittedName>
</protein>
<proteinExistence type="predicted"/>